<dbReference type="EMBL" id="HBFQ01008658">
    <property type="protein sequence ID" value="CAD8831723.1"/>
    <property type="molecule type" value="Transcribed_RNA"/>
</dbReference>
<evidence type="ECO:0000256" key="1">
    <source>
        <dbReference type="SAM" id="MobiDB-lite"/>
    </source>
</evidence>
<dbReference type="PANTHER" id="PTHR47455:SF1">
    <property type="entry name" value="GUANYLATE CYCLASE DOMAIN-CONTAINING PROTEIN"/>
    <property type="match status" value="1"/>
</dbReference>
<dbReference type="Pfam" id="PF00211">
    <property type="entry name" value="Guanylate_cyc"/>
    <property type="match status" value="1"/>
</dbReference>
<dbReference type="AlphaFoldDB" id="A0A7S0ZT36"/>
<dbReference type="SUPFAM" id="SSF55073">
    <property type="entry name" value="Nucleotide cyclase"/>
    <property type="match status" value="2"/>
</dbReference>
<evidence type="ECO:0000313" key="3">
    <source>
        <dbReference type="EMBL" id="CAD8831723.1"/>
    </source>
</evidence>
<dbReference type="PANTHER" id="PTHR47455">
    <property type="entry name" value="ADENYLYL CYCLASE BETA"/>
    <property type="match status" value="1"/>
</dbReference>
<feature type="domain" description="Guanylate cyclase" evidence="2">
    <location>
        <begin position="356"/>
        <end position="499"/>
    </location>
</feature>
<proteinExistence type="predicted"/>
<name>A0A7S0ZT36_NOCSC</name>
<gene>
    <name evidence="3" type="ORF">NSCI0253_LOCUS6070</name>
</gene>
<feature type="region of interest" description="Disordered" evidence="1">
    <location>
        <begin position="1"/>
        <end position="52"/>
    </location>
</feature>
<feature type="region of interest" description="Disordered" evidence="1">
    <location>
        <begin position="1082"/>
        <end position="1107"/>
    </location>
</feature>
<dbReference type="InterPro" id="IPR001054">
    <property type="entry name" value="A/G_cyclase"/>
</dbReference>
<dbReference type="GO" id="GO:0035556">
    <property type="term" value="P:intracellular signal transduction"/>
    <property type="evidence" value="ECO:0007669"/>
    <property type="project" value="InterPro"/>
</dbReference>
<sequence>MGGNIGAQGGQGISGDDPDSGNAQDASPSGARRSDTERRKQTEPRQSRASKMVFNLGGPLSESLADNVLTWFKKRNGDTLKYALAFVPWVLQQAWYEGAMENGQIVIHTGEGAVVFSDASGFTALTEALAKKPNGAELLSKCLDLFFTPLIDLINAYRGDVIKFSGDALMIYFQAYDDDDSKASKSDVPPHGTYGLPDLGPMSTSVLRASACCIEIHKRLHNFDTHVGDVRLCLHIGLGCGAVSILQVGGIVPPKTHVPRCEYFIAGPPLEQISVAEPLAKNGETCLSSQAWYYVKDAVIEGPRIDERPDYHLLARMDESKYTFPTIKHAAMDFDNRKGTRFQLSELNVIRRYIPSTVFKQIQGDTLTYVNEMRNISAMFVSAKGLDVMQDHGACQTQELMVSVQRTCYAHEGTLNKFLIDDKGMLFLLVWGLPPLVHRDDPTRALLAAFDMLKVFLDLKLVGKFGVTTGRSYCGLCGSSQRMEYTVLGDCVNTSARLMASNVNEGVLCDKTTKTLATAEIVFENLEPLKLKGKKNATPVFRPSPAGTPACIGLTSDRNIFFPWYAHPLGELSSNDSDITQRQRNVQQLCGVKSWAGIRKVDRLLGAAFGGKNVASNQVIPRTGAPERAPAASPFDKGGVILLESSSGMGNIELAEHIVSHAALNFRMMPVFGTMGMRPRDSIRLSVELVKSTLAAFRHLSSNVAADDNAALKQVVPPNHSGQLPLLREILQDNLPKPGEDTQTLHTILNIVVVLLQLLRRQTAINIVLQLEYGTSQTRDTNVQDVFWNDQGVVSTLLSLVEDGLDSNDQGKPVVMTILCKDALRSHAAVKIAEGSDSLVQLAGLTPENIQEYISNYTGVPQKELPEALVQFVTKLTQGNPLFIRETICQLLDSKHIQINTEKVFRTLECKDLTLIDISAWDHTAMVGGTVCLLESLDPLESAVLKMSTCFTGAFTLPDLAASTCSPWADATYFDNMRLFHAIWNLVQQNIIETVPAPDDAGTNSVENRFGETQYFRTNNVLIRAVGNAMVLEMQKKSVKRQALVDRVLSRDLPERMDQLGETQNQQHIPWYYEEAFRRMAEQQKNGDVRKNDPPPVAPGGRSKEVT</sequence>
<accession>A0A7S0ZT36</accession>
<protein>
    <recommendedName>
        <fullName evidence="2">Guanylate cyclase domain-containing protein</fullName>
    </recommendedName>
</protein>
<evidence type="ECO:0000259" key="2">
    <source>
        <dbReference type="PROSITE" id="PS50125"/>
    </source>
</evidence>
<dbReference type="CDD" id="cd07302">
    <property type="entry name" value="CHD"/>
    <property type="match status" value="2"/>
</dbReference>
<feature type="compositionally biased region" description="Basic and acidic residues" evidence="1">
    <location>
        <begin position="32"/>
        <end position="46"/>
    </location>
</feature>
<feature type="compositionally biased region" description="Basic and acidic residues" evidence="1">
    <location>
        <begin position="1082"/>
        <end position="1093"/>
    </location>
</feature>
<dbReference type="Gene3D" id="3.30.70.1230">
    <property type="entry name" value="Nucleotide cyclase"/>
    <property type="match status" value="2"/>
</dbReference>
<dbReference type="PROSITE" id="PS50125">
    <property type="entry name" value="GUANYLATE_CYCLASE_2"/>
    <property type="match status" value="2"/>
</dbReference>
<feature type="compositionally biased region" description="Gly residues" evidence="1">
    <location>
        <begin position="1"/>
        <end position="13"/>
    </location>
</feature>
<dbReference type="InterPro" id="IPR029787">
    <property type="entry name" value="Nucleotide_cyclase"/>
</dbReference>
<reference evidence="3" key="1">
    <citation type="submission" date="2021-01" db="EMBL/GenBank/DDBJ databases">
        <authorList>
            <person name="Corre E."/>
            <person name="Pelletier E."/>
            <person name="Niang G."/>
            <person name="Scheremetjew M."/>
            <person name="Finn R."/>
            <person name="Kale V."/>
            <person name="Holt S."/>
            <person name="Cochrane G."/>
            <person name="Meng A."/>
            <person name="Brown T."/>
            <person name="Cohen L."/>
        </authorList>
    </citation>
    <scope>NUCLEOTIDE SEQUENCE</scope>
</reference>
<organism evidence="3">
    <name type="scientific">Noctiluca scintillans</name>
    <name type="common">Sea sparkle</name>
    <name type="synonym">Red tide dinoflagellate</name>
    <dbReference type="NCBI Taxonomy" id="2966"/>
    <lineage>
        <taxon>Eukaryota</taxon>
        <taxon>Sar</taxon>
        <taxon>Alveolata</taxon>
        <taxon>Dinophyceae</taxon>
        <taxon>Noctilucales</taxon>
        <taxon>Noctilucaceae</taxon>
        <taxon>Noctiluca</taxon>
    </lineage>
</organism>
<feature type="domain" description="Guanylate cyclase" evidence="2">
    <location>
        <begin position="113"/>
        <end position="171"/>
    </location>
</feature>
<dbReference type="GO" id="GO:0009190">
    <property type="term" value="P:cyclic nucleotide biosynthetic process"/>
    <property type="evidence" value="ECO:0007669"/>
    <property type="project" value="InterPro"/>
</dbReference>